<organism evidence="1 2">
    <name type="scientific">Mesorhizobium alhagi CCNWXJ12-2</name>
    <dbReference type="NCBI Taxonomy" id="1107882"/>
    <lineage>
        <taxon>Bacteria</taxon>
        <taxon>Pseudomonadati</taxon>
        <taxon>Pseudomonadota</taxon>
        <taxon>Alphaproteobacteria</taxon>
        <taxon>Hyphomicrobiales</taxon>
        <taxon>Phyllobacteriaceae</taxon>
        <taxon>Allomesorhizobium</taxon>
    </lineage>
</organism>
<dbReference type="Proteomes" id="UP000003250">
    <property type="component" value="Unassembled WGS sequence"/>
</dbReference>
<evidence type="ECO:0000313" key="1">
    <source>
        <dbReference type="EMBL" id="EHK56813.1"/>
    </source>
</evidence>
<gene>
    <name evidence="1" type="ORF">MAXJ12_13081</name>
</gene>
<reference evidence="1 2" key="1">
    <citation type="journal article" date="2012" name="J. Bacteriol.">
        <title>Draft Genome Sequence of Mesorhizobium alhagi CCNWXJ12-2T, a Novel Salt-Resistant Species Isolated from the Desert of Northwestern China.</title>
        <authorList>
            <person name="Zhou M."/>
            <person name="Chen W."/>
            <person name="Chen H."/>
            <person name="Wei G."/>
        </authorList>
    </citation>
    <scope>NUCLEOTIDE SEQUENCE [LARGE SCALE GENOMIC DNA]</scope>
    <source>
        <strain evidence="1 2">CCNWXJ12-2</strain>
    </source>
</reference>
<evidence type="ECO:0000313" key="2">
    <source>
        <dbReference type="Proteomes" id="UP000003250"/>
    </source>
</evidence>
<protein>
    <submittedName>
        <fullName evidence="1">Uncharacterized protein</fullName>
    </submittedName>
</protein>
<sequence>MAIFTEADLDRLAAPHVARAWFLEMDLPSGLTRLHSGTGRVSIGGHEWRGVSDPIGGQLVTLSNIEEPRFGQAVAVNVTLSGANREFFKSVHTDARAIEGRRADLYWAAFDGETGEVLIGLKKLFPGKITSPSLQWQGIGIRTVSITIESIWSSQNYAVGGKWNGADQRRRYPGDRGLDFVGVKVSENWSA</sequence>
<dbReference type="OrthoDB" id="7768569at2"/>
<dbReference type="EMBL" id="AHAM01000098">
    <property type="protein sequence ID" value="EHK56813.1"/>
    <property type="molecule type" value="Genomic_DNA"/>
</dbReference>
<dbReference type="PATRIC" id="fig|1107882.3.peg.2559"/>
<dbReference type="RefSeq" id="WP_008836243.1">
    <property type="nucleotide sequence ID" value="NZ_AHAM01000098.1"/>
</dbReference>
<proteinExistence type="predicted"/>
<accession>H0HR33</accession>
<name>H0HR33_9HYPH</name>
<keyword evidence="2" id="KW-1185">Reference proteome</keyword>
<dbReference type="AlphaFoldDB" id="H0HR33"/>